<evidence type="ECO:0000256" key="3">
    <source>
        <dbReference type="PROSITE-ProRule" id="PRU00339"/>
    </source>
</evidence>
<dbReference type="InterPro" id="IPR039663">
    <property type="entry name" value="AIP/AIPL1/TTC9"/>
</dbReference>
<evidence type="ECO:0000313" key="5">
    <source>
        <dbReference type="EMBL" id="PKU79338.1"/>
    </source>
</evidence>
<dbReference type="STRING" id="906689.A0A2I0WUJ8"/>
<keyword evidence="5" id="KW-0413">Isomerase</keyword>
<protein>
    <submittedName>
        <fullName evidence="5">Peptidyl-prolyl cis-trans isomerase FKBP42</fullName>
    </submittedName>
</protein>
<dbReference type="PANTHER" id="PTHR11242">
    <property type="entry name" value="ARYL HYDROCARBON RECEPTOR INTERACTING PROTEIN RELATED"/>
    <property type="match status" value="1"/>
</dbReference>
<evidence type="ECO:0000256" key="4">
    <source>
        <dbReference type="SAM" id="MobiDB-lite"/>
    </source>
</evidence>
<feature type="compositionally biased region" description="Basic and acidic residues" evidence="4">
    <location>
        <begin position="186"/>
        <end position="213"/>
    </location>
</feature>
<dbReference type="SUPFAM" id="SSF48452">
    <property type="entry name" value="TPR-like"/>
    <property type="match status" value="1"/>
</dbReference>
<dbReference type="AlphaFoldDB" id="A0A2I0WUJ8"/>
<keyword evidence="1" id="KW-0677">Repeat</keyword>
<keyword evidence="2 3" id="KW-0802">TPR repeat</keyword>
<dbReference type="PROSITE" id="PS50005">
    <property type="entry name" value="TPR"/>
    <property type="match status" value="1"/>
</dbReference>
<evidence type="ECO:0000256" key="2">
    <source>
        <dbReference type="ARBA" id="ARBA00022803"/>
    </source>
</evidence>
<reference evidence="5 6" key="1">
    <citation type="journal article" date="2016" name="Sci. Rep.">
        <title>The Dendrobium catenatum Lindl. genome sequence provides insights into polysaccharide synthase, floral development and adaptive evolution.</title>
        <authorList>
            <person name="Zhang G.Q."/>
            <person name="Xu Q."/>
            <person name="Bian C."/>
            <person name="Tsai W.C."/>
            <person name="Yeh C.M."/>
            <person name="Liu K.W."/>
            <person name="Yoshida K."/>
            <person name="Zhang L.S."/>
            <person name="Chang S.B."/>
            <person name="Chen F."/>
            <person name="Shi Y."/>
            <person name="Su Y.Y."/>
            <person name="Zhang Y.Q."/>
            <person name="Chen L.J."/>
            <person name="Yin Y."/>
            <person name="Lin M."/>
            <person name="Huang H."/>
            <person name="Deng H."/>
            <person name="Wang Z.W."/>
            <person name="Zhu S.L."/>
            <person name="Zhao X."/>
            <person name="Deng C."/>
            <person name="Niu S.C."/>
            <person name="Huang J."/>
            <person name="Wang M."/>
            <person name="Liu G.H."/>
            <person name="Yang H.J."/>
            <person name="Xiao X.J."/>
            <person name="Hsiao Y.Y."/>
            <person name="Wu W.L."/>
            <person name="Chen Y.Y."/>
            <person name="Mitsuda N."/>
            <person name="Ohme-Takagi M."/>
            <person name="Luo Y.B."/>
            <person name="Van de Peer Y."/>
            <person name="Liu Z.J."/>
        </authorList>
    </citation>
    <scope>NUCLEOTIDE SEQUENCE [LARGE SCALE GENOMIC DNA]</scope>
    <source>
        <tissue evidence="5">The whole plant</tissue>
    </source>
</reference>
<dbReference type="EMBL" id="KZ502442">
    <property type="protein sequence ID" value="PKU79338.1"/>
    <property type="molecule type" value="Genomic_DNA"/>
</dbReference>
<evidence type="ECO:0000256" key="1">
    <source>
        <dbReference type="ARBA" id="ARBA00022737"/>
    </source>
</evidence>
<dbReference type="InterPro" id="IPR019734">
    <property type="entry name" value="TPR_rpt"/>
</dbReference>
<dbReference type="Pfam" id="PF07719">
    <property type="entry name" value="TPR_2"/>
    <property type="match status" value="1"/>
</dbReference>
<evidence type="ECO:0000313" key="6">
    <source>
        <dbReference type="Proteomes" id="UP000233837"/>
    </source>
</evidence>
<keyword evidence="6" id="KW-1185">Reference proteome</keyword>
<reference evidence="5 6" key="2">
    <citation type="journal article" date="2017" name="Nature">
        <title>The Apostasia genome and the evolution of orchids.</title>
        <authorList>
            <person name="Zhang G.Q."/>
            <person name="Liu K.W."/>
            <person name="Li Z."/>
            <person name="Lohaus R."/>
            <person name="Hsiao Y.Y."/>
            <person name="Niu S.C."/>
            <person name="Wang J.Y."/>
            <person name="Lin Y.C."/>
            <person name="Xu Q."/>
            <person name="Chen L.J."/>
            <person name="Yoshida K."/>
            <person name="Fujiwara S."/>
            <person name="Wang Z.W."/>
            <person name="Zhang Y.Q."/>
            <person name="Mitsuda N."/>
            <person name="Wang M."/>
            <person name="Liu G.H."/>
            <person name="Pecoraro L."/>
            <person name="Huang H.X."/>
            <person name="Xiao X.J."/>
            <person name="Lin M."/>
            <person name="Wu X.Y."/>
            <person name="Wu W.L."/>
            <person name="Chen Y.Y."/>
            <person name="Chang S.B."/>
            <person name="Sakamoto S."/>
            <person name="Ohme-Takagi M."/>
            <person name="Yagi M."/>
            <person name="Zeng S.J."/>
            <person name="Shen C.Y."/>
            <person name="Yeh C.M."/>
            <person name="Luo Y.B."/>
            <person name="Tsai W.C."/>
            <person name="Van de Peer Y."/>
            <person name="Liu Z.J."/>
        </authorList>
    </citation>
    <scope>NUCLEOTIDE SEQUENCE [LARGE SCALE GENOMIC DNA]</scope>
    <source>
        <tissue evidence="5">The whole plant</tissue>
    </source>
</reference>
<feature type="repeat" description="TPR" evidence="3">
    <location>
        <begin position="277"/>
        <end position="310"/>
    </location>
</feature>
<organism evidence="5 6">
    <name type="scientific">Dendrobium catenatum</name>
    <dbReference type="NCBI Taxonomy" id="906689"/>
    <lineage>
        <taxon>Eukaryota</taxon>
        <taxon>Viridiplantae</taxon>
        <taxon>Streptophyta</taxon>
        <taxon>Embryophyta</taxon>
        <taxon>Tracheophyta</taxon>
        <taxon>Spermatophyta</taxon>
        <taxon>Magnoliopsida</taxon>
        <taxon>Liliopsida</taxon>
        <taxon>Asparagales</taxon>
        <taxon>Orchidaceae</taxon>
        <taxon>Epidendroideae</taxon>
        <taxon>Malaxideae</taxon>
        <taxon>Dendrobiinae</taxon>
        <taxon>Dendrobium</taxon>
    </lineage>
</organism>
<dbReference type="PANTHER" id="PTHR11242:SF0">
    <property type="entry name" value="TPR_REGION DOMAIN-CONTAINING PROTEIN"/>
    <property type="match status" value="1"/>
</dbReference>
<proteinExistence type="predicted"/>
<feature type="region of interest" description="Disordered" evidence="4">
    <location>
        <begin position="182"/>
        <end position="213"/>
    </location>
</feature>
<gene>
    <name evidence="5" type="primary">FKBP42</name>
    <name evidence="5" type="ORF">MA16_Dca000683</name>
</gene>
<dbReference type="InterPro" id="IPR013105">
    <property type="entry name" value="TPR_2"/>
</dbReference>
<dbReference type="Proteomes" id="UP000233837">
    <property type="component" value="Unassembled WGS sequence"/>
</dbReference>
<name>A0A2I0WUJ8_9ASPA</name>
<dbReference type="GO" id="GO:0016853">
    <property type="term" value="F:isomerase activity"/>
    <property type="evidence" value="ECO:0007669"/>
    <property type="project" value="UniProtKB-KW"/>
</dbReference>
<dbReference type="Gene3D" id="1.25.40.10">
    <property type="entry name" value="Tetratricopeptide repeat domain"/>
    <property type="match status" value="2"/>
</dbReference>
<dbReference type="SMART" id="SM00028">
    <property type="entry name" value="TPR"/>
    <property type="match status" value="2"/>
</dbReference>
<sequence>MTVEERIGAADRRKMDGNALFKEEKLEEAMQQYEMAIAYMGDDFMFQLFGKFRDMALAVKNPCHLNMAACLIKLTRYEEAIGQCSIVRGGQVLPPINDAAYAVGPTRSKARKERAASRDRGKEFELGNQWKAVEGAGSIGQREEIGQLEALDFGRVAHEREKFNPTARELWLASDQTVVTSVPTGRESRVKERGRPASEGGEGARRRESSGEFCVEKRKNPQRGSFGSVFEGDLGARSRFCEGFAGGDRFGAVSAVFRAGFAGFVEPEVLTEDENNVKALFRRGKARAELGQTDAAREDFEKAKKIAPQDKAIARELRLIAEHEKAVYQKQKELYKGIFGPRPEPKPKRSWPLRFWQWLVSIFYYLLRFRKQKAE</sequence>
<dbReference type="InterPro" id="IPR011990">
    <property type="entry name" value="TPR-like_helical_dom_sf"/>
</dbReference>
<accession>A0A2I0WUJ8</accession>